<keyword evidence="1" id="KW-0812">Transmembrane</keyword>
<dbReference type="Pfam" id="PF20482">
    <property type="entry name" value="DUF6722"/>
    <property type="match status" value="1"/>
</dbReference>
<dbReference type="RefSeq" id="WP_014774889.1">
    <property type="nucleotide sequence ID" value="NZ_DAWDON010000005.1"/>
</dbReference>
<dbReference type="InterPro" id="IPR046568">
    <property type="entry name" value="DUF6722"/>
</dbReference>
<evidence type="ECO:0000313" key="4">
    <source>
        <dbReference type="Proteomes" id="UP000322940"/>
    </source>
</evidence>
<dbReference type="Proteomes" id="UP000322940">
    <property type="component" value="Unassembled WGS sequence"/>
</dbReference>
<dbReference type="AlphaFoldDB" id="A0A5B3GHY6"/>
<dbReference type="EMBL" id="JANGBQ010000036">
    <property type="protein sequence ID" value="MCQ5084127.1"/>
    <property type="molecule type" value="Genomic_DNA"/>
</dbReference>
<feature type="transmembrane region" description="Helical" evidence="1">
    <location>
        <begin position="35"/>
        <end position="55"/>
    </location>
</feature>
<accession>A0A5B3GHY6</accession>
<gene>
    <name evidence="2" type="ORF">F2Y10_16760</name>
    <name evidence="3" type="ORF">NE651_14665</name>
</gene>
<keyword evidence="1" id="KW-1133">Transmembrane helix</keyword>
<evidence type="ECO:0000313" key="2">
    <source>
        <dbReference type="EMBL" id="KAA2373111.1"/>
    </source>
</evidence>
<dbReference type="Proteomes" id="UP001205035">
    <property type="component" value="Unassembled WGS sequence"/>
</dbReference>
<reference evidence="2 4" key="1">
    <citation type="journal article" date="2019" name="Nat. Med.">
        <title>A library of human gut bacterial isolates paired with longitudinal multiomics data enables mechanistic microbiome research.</title>
        <authorList>
            <person name="Poyet M."/>
            <person name="Groussin M."/>
            <person name="Gibbons S.M."/>
            <person name="Avila-Pacheco J."/>
            <person name="Jiang X."/>
            <person name="Kearney S.M."/>
            <person name="Perrotta A.R."/>
            <person name="Berdy B."/>
            <person name="Zhao S."/>
            <person name="Lieberman T.D."/>
            <person name="Swanson P.K."/>
            <person name="Smith M."/>
            <person name="Roesemann S."/>
            <person name="Alexander J.E."/>
            <person name="Rich S.A."/>
            <person name="Livny J."/>
            <person name="Vlamakis H."/>
            <person name="Clish C."/>
            <person name="Bullock K."/>
            <person name="Deik A."/>
            <person name="Scott J."/>
            <person name="Pierce K.A."/>
            <person name="Xavier R.J."/>
            <person name="Alm E.J."/>
        </authorList>
    </citation>
    <scope>NUCLEOTIDE SEQUENCE [LARGE SCALE GENOMIC DNA]</scope>
    <source>
        <strain evidence="2 4">BIOML-A266</strain>
    </source>
</reference>
<organism evidence="2 4">
    <name type="scientific">Alistipes onderdonkii</name>
    <dbReference type="NCBI Taxonomy" id="328813"/>
    <lineage>
        <taxon>Bacteria</taxon>
        <taxon>Pseudomonadati</taxon>
        <taxon>Bacteroidota</taxon>
        <taxon>Bacteroidia</taxon>
        <taxon>Bacteroidales</taxon>
        <taxon>Rikenellaceae</taxon>
        <taxon>Alistipes</taxon>
    </lineage>
</organism>
<name>A0A5B3GHY6_9BACT</name>
<evidence type="ECO:0000313" key="3">
    <source>
        <dbReference type="EMBL" id="MCQ5084127.1"/>
    </source>
</evidence>
<evidence type="ECO:0000256" key="1">
    <source>
        <dbReference type="SAM" id="Phobius"/>
    </source>
</evidence>
<dbReference type="EMBL" id="VVXH01000050">
    <property type="protein sequence ID" value="KAA2373111.1"/>
    <property type="molecule type" value="Genomic_DNA"/>
</dbReference>
<proteinExistence type="predicted"/>
<reference evidence="3" key="2">
    <citation type="submission" date="2022-06" db="EMBL/GenBank/DDBJ databases">
        <title>Isolation of gut microbiota from human fecal samples.</title>
        <authorList>
            <person name="Pamer E.G."/>
            <person name="Barat B."/>
            <person name="Waligurski E."/>
            <person name="Medina S."/>
            <person name="Paddock L."/>
            <person name="Mostad J."/>
        </authorList>
    </citation>
    <scope>NUCLEOTIDE SEQUENCE</scope>
    <source>
        <strain evidence="3">DFI.6.22</strain>
    </source>
</reference>
<keyword evidence="1" id="KW-0472">Membrane</keyword>
<protein>
    <submittedName>
        <fullName evidence="2">Uncharacterized protein</fullName>
    </submittedName>
</protein>
<sequence length="66" mass="7389">MRKELGKWFMDIAKYLLTAVVVGALISDIENSRWLVYVGGIGATLSCLFIGLGLLRQKETNKTQEE</sequence>
<comment type="caution">
    <text evidence="2">The sequence shown here is derived from an EMBL/GenBank/DDBJ whole genome shotgun (WGS) entry which is preliminary data.</text>
</comment>
<feature type="transmembrane region" description="Helical" evidence="1">
    <location>
        <begin position="12"/>
        <end position="29"/>
    </location>
</feature>